<keyword evidence="1" id="KW-0808">Transferase</keyword>
<keyword evidence="1" id="KW-0418">Kinase</keyword>
<reference evidence="1 2" key="1">
    <citation type="submission" date="2017-07" db="EMBL/GenBank/DDBJ databases">
        <title>Genomes of Fischerella (Mastigocladus) sp. strains.</title>
        <authorList>
            <person name="Miller S.R."/>
        </authorList>
    </citation>
    <scope>NUCLEOTIDE SEQUENCE [LARGE SCALE GENOMIC DNA]</scope>
    <source>
        <strain evidence="1 2">CCMEE 5268</strain>
    </source>
</reference>
<accession>A0A2N6KL08</accession>
<evidence type="ECO:0000313" key="2">
    <source>
        <dbReference type="Proteomes" id="UP000235025"/>
    </source>
</evidence>
<sequence length="297" mass="34053">MTNDLFKSIYLDVLEFCQSHLQMQPQAVSEVLYNVWLPLATRLVSHRQQLNRPLIQGILGGQGTGKTTLCRVLTLIIGYLGYNTLSLSLDDLYKTYRDRQILKQHDPRLIWRGPPGTHDVELGLTVLDKIRSCELPVSVPRFDKSAYNGAGDRTTPEIVTNADIVLFEGWFVGIRPIDPSAFDHPPSPILTPEDQAFARDINDKLRDYLPLWERLDSLIVLYPKDYRFSLEWRQQAERQMIALGKPGMTDSEIEQFVKYFWCSLHPELFIKPLIESPTLVDLVIEINSDHSFGKILS</sequence>
<dbReference type="SUPFAM" id="SSF52540">
    <property type="entry name" value="P-loop containing nucleoside triphosphate hydrolases"/>
    <property type="match status" value="1"/>
</dbReference>
<name>A0A2N6KL08_9CYAN</name>
<dbReference type="Gene3D" id="3.40.50.300">
    <property type="entry name" value="P-loop containing nucleotide triphosphate hydrolases"/>
    <property type="match status" value="1"/>
</dbReference>
<dbReference type="GO" id="GO:0016301">
    <property type="term" value="F:kinase activity"/>
    <property type="evidence" value="ECO:0007669"/>
    <property type="project" value="UniProtKB-KW"/>
</dbReference>
<dbReference type="InterPro" id="IPR027417">
    <property type="entry name" value="P-loop_NTPase"/>
</dbReference>
<proteinExistence type="predicted"/>
<protein>
    <submittedName>
        <fullName evidence="1">Glycerate kinase</fullName>
    </submittedName>
</protein>
<dbReference type="Proteomes" id="UP000235025">
    <property type="component" value="Unassembled WGS sequence"/>
</dbReference>
<comment type="caution">
    <text evidence="1">The sequence shown here is derived from an EMBL/GenBank/DDBJ whole genome shotgun (WGS) entry which is preliminary data.</text>
</comment>
<organism evidence="1 2">
    <name type="scientific">Fischerella thermalis CCMEE 5268</name>
    <dbReference type="NCBI Taxonomy" id="2019662"/>
    <lineage>
        <taxon>Bacteria</taxon>
        <taxon>Bacillati</taxon>
        <taxon>Cyanobacteriota</taxon>
        <taxon>Cyanophyceae</taxon>
        <taxon>Nostocales</taxon>
        <taxon>Hapalosiphonaceae</taxon>
        <taxon>Fischerella</taxon>
    </lineage>
</organism>
<dbReference type="AlphaFoldDB" id="A0A2N6KL08"/>
<gene>
    <name evidence="1" type="ORF">CEN50_03055</name>
</gene>
<dbReference type="EMBL" id="NMQA01000034">
    <property type="protein sequence ID" value="PMB00475.1"/>
    <property type="molecule type" value="Genomic_DNA"/>
</dbReference>
<dbReference type="PANTHER" id="PTHR10285">
    <property type="entry name" value="URIDINE KINASE"/>
    <property type="match status" value="1"/>
</dbReference>
<dbReference type="RefSeq" id="WP_102171402.1">
    <property type="nucleotide sequence ID" value="NZ_NMQA01000034.1"/>
</dbReference>
<evidence type="ECO:0000313" key="1">
    <source>
        <dbReference type="EMBL" id="PMB00475.1"/>
    </source>
</evidence>